<dbReference type="GO" id="GO:0005829">
    <property type="term" value="C:cytosol"/>
    <property type="evidence" value="ECO:0000318"/>
    <property type="project" value="GO_Central"/>
</dbReference>
<dbReference type="OrthoDB" id="10248398at2759"/>
<dbReference type="PANTHER" id="PTHR12925">
    <property type="entry name" value="HIKESHI FAMILY MEMBER"/>
    <property type="match status" value="1"/>
</dbReference>
<evidence type="ECO:0000313" key="4">
    <source>
        <dbReference type="EnsemblMetazoa" id="PPA32152.2"/>
    </source>
</evidence>
<feature type="domain" description="Hikeshi-like C-terminal" evidence="3">
    <location>
        <begin position="142"/>
        <end position="199"/>
    </location>
</feature>
<sequence>MAGMFGLIVAGRLVQTDFCIVSEREVVIEIADAESINHLTLFLTGVSPFPVGMAGAVFIRWPERSESPNWHFLGSLSNEKPSVIFKVAQLNKASGSSEKMFSNNMEEITHGSAQLGIQVERVESIEEKCAAEGTAASQQSTLTEMGWKIARYVVTHAESYSISVPNGEGRSIEVVPLSAIHDWFKTFSRRFEQNPNFWRSLNN</sequence>
<dbReference type="GO" id="GO:0005634">
    <property type="term" value="C:nucleus"/>
    <property type="evidence" value="ECO:0000318"/>
    <property type="project" value="GO_Central"/>
</dbReference>
<dbReference type="InterPro" id="IPR031318">
    <property type="entry name" value="OPI10"/>
</dbReference>
<dbReference type="Pfam" id="PF05603">
    <property type="entry name" value="Hikeshi-like_N"/>
    <property type="match status" value="1"/>
</dbReference>
<dbReference type="InterPro" id="IPR008493">
    <property type="entry name" value="Hikeshi-like_N"/>
</dbReference>
<dbReference type="PANTHER" id="PTHR12925:SF0">
    <property type="entry name" value="PROTEIN HIKESHI"/>
    <property type="match status" value="1"/>
</dbReference>
<protein>
    <recommendedName>
        <fullName evidence="6">Hikeshi-like domain-containing protein</fullName>
    </recommendedName>
</protein>
<accession>A0A8R1YPI9</accession>
<reference evidence="5" key="1">
    <citation type="journal article" date="2008" name="Nat. Genet.">
        <title>The Pristionchus pacificus genome provides a unique perspective on nematode lifestyle and parasitism.</title>
        <authorList>
            <person name="Dieterich C."/>
            <person name="Clifton S.W."/>
            <person name="Schuster L.N."/>
            <person name="Chinwalla A."/>
            <person name="Delehaunty K."/>
            <person name="Dinkelacker I."/>
            <person name="Fulton L."/>
            <person name="Fulton R."/>
            <person name="Godfrey J."/>
            <person name="Minx P."/>
            <person name="Mitreva M."/>
            <person name="Roeseler W."/>
            <person name="Tian H."/>
            <person name="Witte H."/>
            <person name="Yang S.P."/>
            <person name="Wilson R.K."/>
            <person name="Sommer R.J."/>
        </authorList>
    </citation>
    <scope>NUCLEOTIDE SEQUENCE [LARGE SCALE GENOMIC DNA]</scope>
    <source>
        <strain evidence="5">PS312</strain>
    </source>
</reference>
<organism evidence="4 5">
    <name type="scientific">Pristionchus pacificus</name>
    <name type="common">Parasitic nematode worm</name>
    <dbReference type="NCBI Taxonomy" id="54126"/>
    <lineage>
        <taxon>Eukaryota</taxon>
        <taxon>Metazoa</taxon>
        <taxon>Ecdysozoa</taxon>
        <taxon>Nematoda</taxon>
        <taxon>Chromadorea</taxon>
        <taxon>Rhabditida</taxon>
        <taxon>Rhabditina</taxon>
        <taxon>Diplogasteromorpha</taxon>
        <taxon>Diplogasteroidea</taxon>
        <taxon>Neodiplogasteridae</taxon>
        <taxon>Pristionchus</taxon>
    </lineage>
</organism>
<proteinExistence type="inferred from homology"/>
<evidence type="ECO:0000259" key="3">
    <source>
        <dbReference type="Pfam" id="PF21057"/>
    </source>
</evidence>
<dbReference type="Pfam" id="PF21057">
    <property type="entry name" value="Hikeshi-like_C"/>
    <property type="match status" value="1"/>
</dbReference>
<comment type="similarity">
    <text evidence="1">Belongs to the OPI10 family.</text>
</comment>
<dbReference type="InterPro" id="IPR048364">
    <property type="entry name" value="Hikeshi-like_C"/>
</dbReference>
<dbReference type="GO" id="GO:0030544">
    <property type="term" value="F:Hsp70 protein binding"/>
    <property type="evidence" value="ECO:0000318"/>
    <property type="project" value="GO_Central"/>
</dbReference>
<dbReference type="GO" id="GO:0006606">
    <property type="term" value="P:protein import into nucleus"/>
    <property type="evidence" value="ECO:0000318"/>
    <property type="project" value="GO_Central"/>
</dbReference>
<dbReference type="EnsemblMetazoa" id="PPA32152.1">
    <property type="protein sequence ID" value="PPA32152.1"/>
    <property type="gene ID" value="WBGene00205015"/>
</dbReference>
<keyword evidence="5" id="KW-1185">Reference proteome</keyword>
<dbReference type="AlphaFoldDB" id="A0A8R1YPI9"/>
<feature type="domain" description="Hikeshi-like N-terminal" evidence="2">
    <location>
        <begin position="8"/>
        <end position="133"/>
    </location>
</feature>
<evidence type="ECO:0000313" key="5">
    <source>
        <dbReference type="Proteomes" id="UP000005239"/>
    </source>
</evidence>
<dbReference type="Proteomes" id="UP000005239">
    <property type="component" value="Unassembled WGS sequence"/>
</dbReference>
<gene>
    <name evidence="4" type="primary">WBGene00205015</name>
</gene>
<evidence type="ECO:0008006" key="6">
    <source>
        <dbReference type="Google" id="ProtNLM"/>
    </source>
</evidence>
<evidence type="ECO:0000259" key="2">
    <source>
        <dbReference type="Pfam" id="PF05603"/>
    </source>
</evidence>
<dbReference type="EnsemblMetazoa" id="PPA32152.2">
    <property type="protein sequence ID" value="PPA32152.2"/>
    <property type="gene ID" value="WBGene00205015"/>
</dbReference>
<name>A0A8R1YPI9_PRIPA</name>
<reference evidence="4" key="2">
    <citation type="submission" date="2022-06" db="UniProtKB">
        <authorList>
            <consortium name="EnsemblMetazoa"/>
        </authorList>
    </citation>
    <scope>IDENTIFICATION</scope>
    <source>
        <strain evidence="4">PS312</strain>
    </source>
</reference>
<dbReference type="GO" id="GO:0061608">
    <property type="term" value="F:nuclear import signal receptor activity"/>
    <property type="evidence" value="ECO:0000318"/>
    <property type="project" value="GO_Central"/>
</dbReference>
<evidence type="ECO:0000256" key="1">
    <source>
        <dbReference type="ARBA" id="ARBA00006623"/>
    </source>
</evidence>